<comment type="catalytic activity">
    <reaction evidence="10 13">
        <text>lipid IVA (E. coli) + CMP-3-deoxy-beta-D-manno-octulosonate = alpha-Kdo-(2-&gt;6)-lipid IVA (E. coli) + CMP + H(+)</text>
        <dbReference type="Rhea" id="RHEA:28066"/>
        <dbReference type="ChEBI" id="CHEBI:15378"/>
        <dbReference type="ChEBI" id="CHEBI:58603"/>
        <dbReference type="ChEBI" id="CHEBI:60364"/>
        <dbReference type="ChEBI" id="CHEBI:60377"/>
        <dbReference type="ChEBI" id="CHEBI:85987"/>
        <dbReference type="EC" id="2.4.99.12"/>
    </reaction>
</comment>
<evidence type="ECO:0000256" key="13">
    <source>
        <dbReference type="RuleBase" id="RU365103"/>
    </source>
</evidence>
<evidence type="ECO:0000256" key="11">
    <source>
        <dbReference type="PIRSR" id="PIRSR639901-1"/>
    </source>
</evidence>
<evidence type="ECO:0000313" key="16">
    <source>
        <dbReference type="EMBL" id="AKE51504.1"/>
    </source>
</evidence>
<dbReference type="EC" id="2.4.99.12" evidence="4 13"/>
<evidence type="ECO:0000256" key="5">
    <source>
        <dbReference type="ARBA" id="ARBA00019077"/>
    </source>
</evidence>
<keyword evidence="6" id="KW-0997">Cell inner membrane</keyword>
<proteinExistence type="inferred from homology"/>
<feature type="domain" description="Glycosyl transferase family 1" evidence="14">
    <location>
        <begin position="245"/>
        <end position="397"/>
    </location>
</feature>
<keyword evidence="8" id="KW-0735">Signal-anchor</keyword>
<evidence type="ECO:0000256" key="8">
    <source>
        <dbReference type="ARBA" id="ARBA00022968"/>
    </source>
</evidence>
<keyword evidence="6" id="KW-0472">Membrane</keyword>
<comment type="subcellular location">
    <subcellularLocation>
        <location evidence="1">Cell inner membrane</location>
        <topology evidence="1">Single-pass membrane protein</topology>
        <orientation evidence="1">Cytoplasmic side</orientation>
    </subcellularLocation>
    <subcellularLocation>
        <location evidence="13">Cell membrane</location>
    </subcellularLocation>
</comment>
<evidence type="ECO:0000256" key="2">
    <source>
        <dbReference type="ARBA" id="ARBA00004713"/>
    </source>
</evidence>
<dbReference type="Proteomes" id="UP000034071">
    <property type="component" value="Chromosome"/>
</dbReference>
<evidence type="ECO:0000256" key="12">
    <source>
        <dbReference type="PIRSR" id="PIRSR639901-2"/>
    </source>
</evidence>
<dbReference type="Pfam" id="PF00534">
    <property type="entry name" value="Glycos_transf_1"/>
    <property type="match status" value="1"/>
</dbReference>
<keyword evidence="8" id="KW-0812">Transmembrane</keyword>
<keyword evidence="13" id="KW-1003">Cell membrane</keyword>
<organism evidence="16 17">
    <name type="scientific">Kangiella geojedonensis</name>
    <dbReference type="NCBI Taxonomy" id="914150"/>
    <lineage>
        <taxon>Bacteria</taxon>
        <taxon>Pseudomonadati</taxon>
        <taxon>Pseudomonadota</taxon>
        <taxon>Gammaproteobacteria</taxon>
        <taxon>Kangiellales</taxon>
        <taxon>Kangiellaceae</taxon>
        <taxon>Kangiella</taxon>
    </lineage>
</organism>
<dbReference type="InterPro" id="IPR038107">
    <property type="entry name" value="Glycos_transf_N_sf"/>
</dbReference>
<dbReference type="KEGG" id="kge:TQ33_0522"/>
<feature type="site" description="Transition state stabilizer" evidence="12">
    <location>
        <position position="207"/>
    </location>
</feature>
<evidence type="ECO:0000259" key="14">
    <source>
        <dbReference type="Pfam" id="PF00534"/>
    </source>
</evidence>
<evidence type="ECO:0000256" key="10">
    <source>
        <dbReference type="ARBA" id="ARBA00049183"/>
    </source>
</evidence>
<dbReference type="Pfam" id="PF04413">
    <property type="entry name" value="Glycos_transf_N"/>
    <property type="match status" value="1"/>
</dbReference>
<dbReference type="HOGENOM" id="CLU_036146_2_0_6"/>
<dbReference type="InterPro" id="IPR007507">
    <property type="entry name" value="Glycos_transf_N"/>
</dbReference>
<keyword evidence="7 13" id="KW-0808">Transferase</keyword>
<evidence type="ECO:0000256" key="7">
    <source>
        <dbReference type="ARBA" id="ARBA00022679"/>
    </source>
</evidence>
<dbReference type="InterPro" id="IPR039901">
    <property type="entry name" value="Kdotransferase"/>
</dbReference>
<evidence type="ECO:0000259" key="15">
    <source>
        <dbReference type="Pfam" id="PF04413"/>
    </source>
</evidence>
<dbReference type="AlphaFoldDB" id="A0A0F6TPA8"/>
<feature type="domain" description="3-deoxy-D-manno-octulosonic-acid transferase N-terminal" evidence="15">
    <location>
        <begin position="35"/>
        <end position="210"/>
    </location>
</feature>
<comment type="function">
    <text evidence="13">Involved in lipopolysaccharide (LPS) biosynthesis. Catalyzes the transfer of 3-deoxy-D-manno-octulosonate (Kdo) residue(s) from CMP-Kdo to lipid IV(A), the tetraacyldisaccharide-1,4'-bisphosphate precursor of lipid A.</text>
</comment>
<dbReference type="SUPFAM" id="SSF53756">
    <property type="entry name" value="UDP-Glycosyltransferase/glycogen phosphorylase"/>
    <property type="match status" value="1"/>
</dbReference>
<dbReference type="UniPathway" id="UPA00958"/>
<dbReference type="OrthoDB" id="9789797at2"/>
<dbReference type="STRING" id="914150.TQ33_0522"/>
<feature type="site" description="Transition state stabilizer" evidence="12">
    <location>
        <position position="129"/>
    </location>
</feature>
<keyword evidence="17" id="KW-1185">Reference proteome</keyword>
<feature type="active site" description="Proton acceptor" evidence="11">
    <location>
        <position position="59"/>
    </location>
</feature>
<dbReference type="GO" id="GO:0043842">
    <property type="term" value="F:Kdo transferase activity"/>
    <property type="evidence" value="ECO:0007669"/>
    <property type="project" value="UniProtKB-EC"/>
</dbReference>
<accession>A0A0F6TPA8</accession>
<dbReference type="FunFam" id="3.40.50.2000:FF:000032">
    <property type="entry name" value="3-deoxy-D-manno-octulosonic acid transferase"/>
    <property type="match status" value="1"/>
</dbReference>
<dbReference type="Gene3D" id="3.40.50.2000">
    <property type="entry name" value="Glycogen Phosphorylase B"/>
    <property type="match status" value="1"/>
</dbReference>
<dbReference type="GO" id="GO:0005886">
    <property type="term" value="C:plasma membrane"/>
    <property type="evidence" value="ECO:0007669"/>
    <property type="project" value="UniProtKB-SubCell"/>
</dbReference>
<dbReference type="GO" id="GO:0009244">
    <property type="term" value="P:lipopolysaccharide core region biosynthetic process"/>
    <property type="evidence" value="ECO:0007669"/>
    <property type="project" value="UniProtKB-UniRule"/>
</dbReference>
<dbReference type="PANTHER" id="PTHR42755:SF1">
    <property type="entry name" value="3-DEOXY-D-MANNO-OCTULOSONIC ACID TRANSFERASE, MITOCHONDRIAL-RELATED"/>
    <property type="match status" value="1"/>
</dbReference>
<comment type="pathway">
    <text evidence="2 13">Bacterial outer membrane biogenesis; LPS core biosynthesis.</text>
</comment>
<evidence type="ECO:0000256" key="6">
    <source>
        <dbReference type="ARBA" id="ARBA00022519"/>
    </source>
</evidence>
<dbReference type="EMBL" id="CP010975">
    <property type="protein sequence ID" value="AKE51504.1"/>
    <property type="molecule type" value="Genomic_DNA"/>
</dbReference>
<evidence type="ECO:0000256" key="9">
    <source>
        <dbReference type="ARBA" id="ARBA00031445"/>
    </source>
</evidence>
<evidence type="ECO:0000256" key="3">
    <source>
        <dbReference type="ARBA" id="ARBA00006380"/>
    </source>
</evidence>
<dbReference type="FunFam" id="3.40.50.11720:FF:000001">
    <property type="entry name" value="3-deoxy-D-manno-octulosonic acid transferase"/>
    <property type="match status" value="1"/>
</dbReference>
<dbReference type="GO" id="GO:0009245">
    <property type="term" value="P:lipid A biosynthetic process"/>
    <property type="evidence" value="ECO:0007669"/>
    <property type="project" value="TreeGrafter"/>
</dbReference>
<dbReference type="RefSeq" id="WP_046560689.1">
    <property type="nucleotide sequence ID" value="NZ_CP010975.1"/>
</dbReference>
<dbReference type="InterPro" id="IPR001296">
    <property type="entry name" value="Glyco_trans_1"/>
</dbReference>
<keyword evidence="13" id="KW-0448">Lipopolysaccharide biosynthesis</keyword>
<dbReference type="Gene3D" id="3.40.50.11720">
    <property type="entry name" value="3-Deoxy-D-manno-octulosonic-acid transferase, N-terminal domain"/>
    <property type="match status" value="1"/>
</dbReference>
<dbReference type="NCBIfam" id="NF004388">
    <property type="entry name" value="PRK05749.1-4"/>
    <property type="match status" value="1"/>
</dbReference>
<gene>
    <name evidence="16" type="ORF">TQ33_0522</name>
</gene>
<dbReference type="PANTHER" id="PTHR42755">
    <property type="entry name" value="3-DEOXY-MANNO-OCTULOSONATE CYTIDYLYLTRANSFERASE"/>
    <property type="match status" value="1"/>
</dbReference>
<reference evidence="16 17" key="1">
    <citation type="submission" date="2015-02" db="EMBL/GenBank/DDBJ databases">
        <title>Complete genome sequence of Kangiella geojedonensis strain YCS-5T.</title>
        <authorList>
            <person name="Kim K.M."/>
        </authorList>
    </citation>
    <scope>NUCLEOTIDE SEQUENCE [LARGE SCALE GENOMIC DNA]</scope>
    <source>
        <strain evidence="16 17">YCS-5</strain>
    </source>
</reference>
<name>A0A0F6TPA8_9GAMM</name>
<evidence type="ECO:0000313" key="17">
    <source>
        <dbReference type="Proteomes" id="UP000034071"/>
    </source>
</evidence>
<comment type="similarity">
    <text evidence="3">Belongs to the glycosyltransferase group 1 family. Glycosyltransferase 30 subfamily.</text>
</comment>
<evidence type="ECO:0000256" key="4">
    <source>
        <dbReference type="ARBA" id="ARBA00012621"/>
    </source>
</evidence>
<sequence>MLRYLYTSIYYLCAPLLCIRWVYKSFKPPQYREPMRERFGFVTPQKRESVWFHAVSMGESIAAKAIIKKLLEQNPELNIVVTTTTPTGARQILEGLGDSVTHHFSPCDLPGTIKRFAKRIKPRALVIMETELWPNWLNHMKKTGVPVILANARMSQKSSDNYLKIESLINEMMSAFSLVLAVCEADAQRFVSLGVNAEQCKVTGNIKFDQAFDVNEANGYYPPWSEQQAPIWLAASTHRGEDRILLSAHEQVVEKLPQAKLIIVPRHPERFDEVAHLIQEGGFSLARRSDSDTWSESANVLLGDSMGELMLAYQLSDVAFVAGSLVPIGGHNVIEPAMLGKPVISGPYVHNFQEIFHELESQGGALQASTESEISELVVSLLENEDRRKAVGSNAKKVVERSRGALKRTVKELEPFL</sequence>
<protein>
    <recommendedName>
        <fullName evidence="5 13">3-deoxy-D-manno-octulosonic acid transferase</fullName>
        <shortName evidence="13">Kdo transferase</shortName>
        <ecNumber evidence="4 13">2.4.99.12</ecNumber>
    </recommendedName>
    <alternativeName>
        <fullName evidence="9 13">Lipid IV(A) 3-deoxy-D-manno-octulosonic acid transferase</fullName>
    </alternativeName>
</protein>
<evidence type="ECO:0000256" key="1">
    <source>
        <dbReference type="ARBA" id="ARBA00004388"/>
    </source>
</evidence>